<keyword evidence="6" id="KW-1185">Reference proteome</keyword>
<dbReference type="Gene3D" id="1.10.1400.10">
    <property type="match status" value="1"/>
</dbReference>
<dbReference type="Gene3D" id="3.60.20.10">
    <property type="entry name" value="Glutamine Phosphoribosylpyrophosphate, subunit 1, domain 1"/>
    <property type="match status" value="1"/>
</dbReference>
<dbReference type="InterPro" id="IPR043146">
    <property type="entry name" value="Penicillin_amidase_N_B-knob"/>
</dbReference>
<dbReference type="Gene3D" id="2.30.120.10">
    <property type="match status" value="1"/>
</dbReference>
<proteinExistence type="inferred from homology"/>
<dbReference type="EMBL" id="JAZGQL010000010">
    <property type="protein sequence ID" value="MEE6308473.1"/>
    <property type="molecule type" value="Genomic_DNA"/>
</dbReference>
<dbReference type="EC" id="3.5.1.-" evidence="5"/>
<dbReference type="InterPro" id="IPR029055">
    <property type="entry name" value="Ntn_hydrolases_N"/>
</dbReference>
<comment type="similarity">
    <text evidence="1">Belongs to the peptidase S45 family.</text>
</comment>
<dbReference type="InterPro" id="IPR043147">
    <property type="entry name" value="Penicillin_amidase_A-knob"/>
</dbReference>
<dbReference type="PIRSF" id="PIRSF001227">
    <property type="entry name" value="Pen_acylase"/>
    <property type="match status" value="1"/>
</dbReference>
<evidence type="ECO:0000256" key="3">
    <source>
        <dbReference type="ARBA" id="ARBA00023145"/>
    </source>
</evidence>
<evidence type="ECO:0000256" key="4">
    <source>
        <dbReference type="SAM" id="MobiDB-lite"/>
    </source>
</evidence>
<keyword evidence="3" id="KW-0865">Zymogen</keyword>
<sequence length="871" mass="95217">MRISAAALRRIRRIGLWSAVVAVVVAMAASGFALWSVRHPFPTTDGELRLGGLTAPVTVLRDGNGIPQIYAGNEDDLFHAQGYVHAQDRFWEMDLRRHITAGRLAEMFGPDQVETDVFVRTLGWRESARAEWDRLSPDARRRLLSYAAGVNAWIEANGGRDAHRGKALQYSVLAVLSPGYQVEPWDPVDSVAWLKAMAWDLVGNLWQEINRAAVVLEGRSRTQAEELYPAYPSDAHQPIVPTRPAAGPETEPRRSTPAGGLSRDDLERARDGLEAVQRAAASLPEPVRPGGPGTGSNSWVVAGSRTVSGAPILVNDPHLAPSLPGVWYQLGLHCACGYRVAGFTFAGMPGVVIGHNERIAWGLTNLPTDVTDLYLERLDGDRYAVGDQWRPLAVREERIKVAGDSARTVRIRHTRHGPLLSDAFQQLRDIGAKPPLGPDGAPAETAQPAPGGGYAVALAWTALEPGRSIEALFAVNQARNWTEFRAATALFDSPAQNFVYADVDGNIGYQAAGAVPVRGAGDGRWMSPGWDPAYDWTGRLPFAELPHLLNPEGGVIVTANQAVTGPDHLRWLTADWSYGYRSDRIGDLLAESAGRRLDLTDMERMLTDDRNGLAPELVPALLAVPADRLGGGPAAGRELLAGWDFRQPADCADDDGARCRSSAAAAFFNATWRHLLAGVFDELPEHEPPLGDDRWFVVVAKLLDQPDASWWDRQETGQVERRDDMLVAAMRAAHQELTAAQGDEPDGWRWGRAHTLTPRDQSFGVSGVGAVEWLFNHDPVPVSGGTDAVNATAWNAADGYEVTELPSMRMAVDLSDLNAARWVQVTGNSGHAYHRHHTDQLDVWRTGRMLRWYWLRADIEAAAENTLTLRP</sequence>
<dbReference type="Proteomes" id="UP001339911">
    <property type="component" value="Unassembled WGS sequence"/>
</dbReference>
<evidence type="ECO:0000313" key="5">
    <source>
        <dbReference type="EMBL" id="MEE6308473.1"/>
    </source>
</evidence>
<gene>
    <name evidence="5" type="ORF">V1634_16720</name>
</gene>
<dbReference type="Pfam" id="PF01804">
    <property type="entry name" value="Penicil_amidase"/>
    <property type="match status" value="1"/>
</dbReference>
<dbReference type="Gene3D" id="1.10.439.10">
    <property type="entry name" value="Penicillin Amidohydrolase, domain 1"/>
    <property type="match status" value="1"/>
</dbReference>
<keyword evidence="2 5" id="KW-0378">Hydrolase</keyword>
<name>A0ABU7SEU6_9ACTN</name>
<evidence type="ECO:0000256" key="1">
    <source>
        <dbReference type="ARBA" id="ARBA00006586"/>
    </source>
</evidence>
<evidence type="ECO:0000313" key="6">
    <source>
        <dbReference type="Proteomes" id="UP001339911"/>
    </source>
</evidence>
<comment type="caution">
    <text evidence="5">The sequence shown here is derived from an EMBL/GenBank/DDBJ whole genome shotgun (WGS) entry which is preliminary data.</text>
</comment>
<dbReference type="InterPro" id="IPR014395">
    <property type="entry name" value="Pen/GL7ACA/AHL_acylase"/>
</dbReference>
<dbReference type="SUPFAM" id="SSF56235">
    <property type="entry name" value="N-terminal nucleophile aminohydrolases (Ntn hydrolases)"/>
    <property type="match status" value="1"/>
</dbReference>
<dbReference type="GO" id="GO:0016787">
    <property type="term" value="F:hydrolase activity"/>
    <property type="evidence" value="ECO:0007669"/>
    <property type="project" value="UniProtKB-KW"/>
</dbReference>
<dbReference type="PANTHER" id="PTHR34218:SF4">
    <property type="entry name" value="ACYL-HOMOSERINE LACTONE ACYLASE QUIP"/>
    <property type="match status" value="1"/>
</dbReference>
<dbReference type="InterPro" id="IPR023343">
    <property type="entry name" value="Penicillin_amidase_dom1"/>
</dbReference>
<organism evidence="5 6">
    <name type="scientific">Plantactinospora veratri</name>
    <dbReference type="NCBI Taxonomy" id="1436122"/>
    <lineage>
        <taxon>Bacteria</taxon>
        <taxon>Bacillati</taxon>
        <taxon>Actinomycetota</taxon>
        <taxon>Actinomycetes</taxon>
        <taxon>Micromonosporales</taxon>
        <taxon>Micromonosporaceae</taxon>
        <taxon>Plantactinospora</taxon>
    </lineage>
</organism>
<evidence type="ECO:0000256" key="2">
    <source>
        <dbReference type="ARBA" id="ARBA00022801"/>
    </source>
</evidence>
<accession>A0ABU7SEU6</accession>
<dbReference type="InterPro" id="IPR002692">
    <property type="entry name" value="S45"/>
</dbReference>
<protein>
    <submittedName>
        <fullName evidence="5">Penicillin acylase family protein</fullName>
        <ecNumber evidence="5">3.5.1.-</ecNumber>
    </submittedName>
</protein>
<dbReference type="PANTHER" id="PTHR34218">
    <property type="entry name" value="PEPTIDASE S45 PENICILLIN AMIDASE"/>
    <property type="match status" value="1"/>
</dbReference>
<feature type="region of interest" description="Disordered" evidence="4">
    <location>
        <begin position="231"/>
        <end position="264"/>
    </location>
</feature>
<dbReference type="RefSeq" id="WP_331208751.1">
    <property type="nucleotide sequence ID" value="NZ_JAZGQL010000010.1"/>
</dbReference>
<reference evidence="5 6" key="1">
    <citation type="submission" date="2024-01" db="EMBL/GenBank/DDBJ databases">
        <title>Genome insights into Plantactinospora veratri sp. nov.</title>
        <authorList>
            <person name="Wang L."/>
        </authorList>
    </citation>
    <scope>NUCLEOTIDE SEQUENCE [LARGE SCALE GENOMIC DNA]</scope>
    <source>
        <strain evidence="5 6">NEAU-FHS4</strain>
    </source>
</reference>
<dbReference type="CDD" id="cd03747">
    <property type="entry name" value="Ntn_PGA_like"/>
    <property type="match status" value="1"/>
</dbReference>